<keyword evidence="2" id="KW-1185">Reference proteome</keyword>
<accession>A0A8J5M1N8</accession>
<evidence type="ECO:0000313" key="1">
    <source>
        <dbReference type="EMBL" id="KAG6531731.1"/>
    </source>
</evidence>
<dbReference type="Proteomes" id="UP000734854">
    <property type="component" value="Unassembled WGS sequence"/>
</dbReference>
<sequence length="330" mass="35814">MRQGLHSSLTSLSSRVPPLPPSNPAAIVPTWATCHPHAPLTLAVLHPRRCPEPTIALDRFTLAVHVRFAPNPAVAIRLLNRDPPPRLVSLSTGLRLVPSLAPSLPMAEFSPELEDGERWLPANILNDVGVRSRPSPLPFPASSDGRECLPRLAYLQALARELASLGPFHRHDVSTSPVFPPSPHYFVFGVPPARSVNNAVRSGAVRDSFMAAGVGGGCASLTPSLRSVQMRVGSDRFPPPLQSHCSAFCEDIDLRKRPFGASKTGIMHRPAPSIRGQFASIPTPGPARENAGTGVFIPRVKIEKVNAARGSKRRRKNPYRFNFRINTVNL</sequence>
<organism evidence="1 2">
    <name type="scientific">Zingiber officinale</name>
    <name type="common">Ginger</name>
    <name type="synonym">Amomum zingiber</name>
    <dbReference type="NCBI Taxonomy" id="94328"/>
    <lineage>
        <taxon>Eukaryota</taxon>
        <taxon>Viridiplantae</taxon>
        <taxon>Streptophyta</taxon>
        <taxon>Embryophyta</taxon>
        <taxon>Tracheophyta</taxon>
        <taxon>Spermatophyta</taxon>
        <taxon>Magnoliopsida</taxon>
        <taxon>Liliopsida</taxon>
        <taxon>Zingiberales</taxon>
        <taxon>Zingiberaceae</taxon>
        <taxon>Zingiber</taxon>
    </lineage>
</organism>
<proteinExistence type="predicted"/>
<dbReference type="AlphaFoldDB" id="A0A8J5M1N8"/>
<comment type="caution">
    <text evidence="1">The sequence shown here is derived from an EMBL/GenBank/DDBJ whole genome shotgun (WGS) entry which is preliminary data.</text>
</comment>
<reference evidence="1 2" key="1">
    <citation type="submission" date="2020-08" db="EMBL/GenBank/DDBJ databases">
        <title>Plant Genome Project.</title>
        <authorList>
            <person name="Zhang R.-G."/>
        </authorList>
    </citation>
    <scope>NUCLEOTIDE SEQUENCE [LARGE SCALE GENOMIC DNA]</scope>
    <source>
        <tissue evidence="1">Rhizome</tissue>
    </source>
</reference>
<protein>
    <submittedName>
        <fullName evidence="1">Uncharacterized protein</fullName>
    </submittedName>
</protein>
<evidence type="ECO:0000313" key="2">
    <source>
        <dbReference type="Proteomes" id="UP000734854"/>
    </source>
</evidence>
<name>A0A8J5M1N8_ZINOF</name>
<dbReference type="EMBL" id="JACMSC010000002">
    <property type="protein sequence ID" value="KAG6531731.1"/>
    <property type="molecule type" value="Genomic_DNA"/>
</dbReference>
<gene>
    <name evidence="1" type="ORF">ZIOFF_005551</name>
</gene>